<keyword evidence="4" id="KW-1185">Reference proteome</keyword>
<dbReference type="RefSeq" id="WP_016999069.1">
    <property type="nucleotide sequence ID" value="NZ_CABIVY010000013.1"/>
</dbReference>
<evidence type="ECO:0000313" key="3">
    <source>
        <dbReference type="EMBL" id="WHI59137.1"/>
    </source>
</evidence>
<dbReference type="Gene3D" id="3.30.930.10">
    <property type="entry name" value="Bira Bifunctional Protein, Domain 2"/>
    <property type="match status" value="1"/>
</dbReference>
<name>A0AAX3W2I2_MAMLE</name>
<dbReference type="Proteomes" id="UP000770161">
    <property type="component" value="Unassembled WGS sequence"/>
</dbReference>
<accession>A0AAX3W2I2</accession>
<reference evidence="3" key="2">
    <citation type="journal article" date="2023" name="Antibiotics">
        <title>Prevalence and Molecular Characterization of Methicillin-Resistant Staphylococci (MRS) and Mammaliicocci (MRM) in Dromedary Camels from Algeria: First Detection of SCCmec-mecC Hybrid in Methicillin-Resistant Mammaliicoccus lentus.</title>
        <authorList>
            <person name="Belhout C."/>
            <person name="Boyen F."/>
            <person name="Vereecke N."/>
            <person name="Theuns S."/>
            <person name="Taibi N."/>
            <person name="Stegger M."/>
            <person name="de la Fe-Rodriguez P.Y."/>
            <person name="Bouayad L."/>
            <person name="Elgroud R."/>
            <person name="Butaye P."/>
        </authorList>
    </citation>
    <scope>NUCLEOTIDE SEQUENCE</scope>
    <source>
        <strain evidence="3">7048</strain>
    </source>
</reference>
<dbReference type="Pfam" id="PF13393">
    <property type="entry name" value="tRNA-synt_His"/>
    <property type="match status" value="1"/>
</dbReference>
<reference evidence="2 4" key="1">
    <citation type="submission" date="2021-06" db="EMBL/GenBank/DDBJ databases">
        <title>Staphylococcus lentus K169 genome sequencing.</title>
        <authorList>
            <person name="Sundareshan S."/>
            <person name="Akhila D.S."/>
            <person name="Prachi D."/>
            <person name="Sivakumar R."/>
            <person name="Rajendhran J."/>
            <person name="Isloor S."/>
            <person name="Hegde N.R."/>
        </authorList>
    </citation>
    <scope>NUCLEOTIDE SEQUENCE [LARGE SCALE GENOMIC DNA]</scope>
    <source>
        <strain evidence="2 4">K169</strain>
    </source>
</reference>
<dbReference type="GO" id="GO:0016757">
    <property type="term" value="F:glycosyltransferase activity"/>
    <property type="evidence" value="ECO:0007669"/>
    <property type="project" value="UniProtKB-KW"/>
</dbReference>
<dbReference type="Proteomes" id="UP001223261">
    <property type="component" value="Chromosome"/>
</dbReference>
<evidence type="ECO:0000259" key="1">
    <source>
        <dbReference type="Pfam" id="PF13393"/>
    </source>
</evidence>
<dbReference type="EMBL" id="CP118848">
    <property type="protein sequence ID" value="WHI59137.1"/>
    <property type="molecule type" value="Genomic_DNA"/>
</dbReference>
<protein>
    <submittedName>
        <fullName evidence="3">ATP phosphoribosyltransferase regulatory subunit</fullName>
    </submittedName>
</protein>
<keyword evidence="3" id="KW-0808">Transferase</keyword>
<dbReference type="GeneID" id="99676132"/>
<proteinExistence type="predicted"/>
<feature type="domain" description="Class II Histidinyl-tRNA synthetase (HisRS)-like catalytic core" evidence="1">
    <location>
        <begin position="19"/>
        <end position="270"/>
    </location>
</feature>
<evidence type="ECO:0000313" key="2">
    <source>
        <dbReference type="EMBL" id="MBU6113762.1"/>
    </source>
</evidence>
<dbReference type="InterPro" id="IPR045864">
    <property type="entry name" value="aa-tRNA-synth_II/BPL/LPL"/>
</dbReference>
<gene>
    <name evidence="2" type="ORF">KQ656_07315</name>
    <name evidence="3" type="ORF">PYH69_10445</name>
</gene>
<dbReference type="NCBIfam" id="NF008947">
    <property type="entry name" value="PRK12294.1"/>
    <property type="match status" value="1"/>
</dbReference>
<dbReference type="GO" id="GO:0140096">
    <property type="term" value="F:catalytic activity, acting on a protein"/>
    <property type="evidence" value="ECO:0007669"/>
    <property type="project" value="UniProtKB-ARBA"/>
</dbReference>
<evidence type="ECO:0000313" key="4">
    <source>
        <dbReference type="Proteomes" id="UP000770161"/>
    </source>
</evidence>
<sequence>MDYVRYKEDVISNKEKELAFLNYFNERNFEVIDMSFIEKLQWKQLTQDDLDSLDTRSIWKNGDSFYSLRNDWTDQIQHYSREYQLKASRVTYAGPIAVNEHIHTNLGIEIFNPTRQDMLQCYQYIYDFIHTKLDLNIDFAVIGHYQLFDLLLSSEEHTDELYQAISERNISKISKLLTQEHPVVKLLKTPTHKQLEFLTTFADVNHPTYQSLQFWKKALKESGVQHVHLDITTMPPKSYYVGSFIQLYQNENGNPIASGGHYNGTLEGFGFGIQLN</sequence>
<evidence type="ECO:0000313" key="5">
    <source>
        <dbReference type="Proteomes" id="UP001223261"/>
    </source>
</evidence>
<dbReference type="InterPro" id="IPR041715">
    <property type="entry name" value="HisRS-like_core"/>
</dbReference>
<dbReference type="AlphaFoldDB" id="A0AAX3W2I2"/>
<dbReference type="EMBL" id="JAHLZN010000010">
    <property type="protein sequence ID" value="MBU6113762.1"/>
    <property type="molecule type" value="Genomic_DNA"/>
</dbReference>
<organism evidence="3 5">
    <name type="scientific">Mammaliicoccus lentus</name>
    <name type="common">Staphylococcus lentus</name>
    <dbReference type="NCBI Taxonomy" id="42858"/>
    <lineage>
        <taxon>Bacteria</taxon>
        <taxon>Bacillati</taxon>
        <taxon>Bacillota</taxon>
        <taxon>Bacilli</taxon>
        <taxon>Bacillales</taxon>
        <taxon>Staphylococcaceae</taxon>
        <taxon>Mammaliicoccus</taxon>
    </lineage>
</organism>
<dbReference type="SUPFAM" id="SSF55681">
    <property type="entry name" value="Class II aaRS and biotin synthetases"/>
    <property type="match status" value="1"/>
</dbReference>
<keyword evidence="3" id="KW-0328">Glycosyltransferase</keyword>